<dbReference type="PANTHER" id="PTHR11820">
    <property type="entry name" value="ACYLPYRUVASE"/>
    <property type="match status" value="1"/>
</dbReference>
<reference evidence="5" key="1">
    <citation type="journal article" date="2019" name="Int. J. Syst. Evol. Microbiol.">
        <title>The Global Catalogue of Microorganisms (GCM) 10K type strain sequencing project: providing services to taxonomists for standard genome sequencing and annotation.</title>
        <authorList>
            <consortium name="The Broad Institute Genomics Platform"/>
            <consortium name="The Broad Institute Genome Sequencing Center for Infectious Disease"/>
            <person name="Wu L."/>
            <person name="Ma J."/>
        </authorList>
    </citation>
    <scope>NUCLEOTIDE SEQUENCE [LARGE SCALE GENOMIC DNA]</scope>
    <source>
        <strain evidence="5">NBRC 106396</strain>
    </source>
</reference>
<evidence type="ECO:0000313" key="5">
    <source>
        <dbReference type="Proteomes" id="UP001596549"/>
    </source>
</evidence>
<dbReference type="EMBL" id="JBHTCP010000014">
    <property type="protein sequence ID" value="MFC7371735.1"/>
    <property type="molecule type" value="Genomic_DNA"/>
</dbReference>
<dbReference type="PANTHER" id="PTHR11820:SF7">
    <property type="entry name" value="ACYLPYRUVASE FAHD1, MITOCHONDRIAL"/>
    <property type="match status" value="1"/>
</dbReference>
<accession>A0ABW2NPU5</accession>
<dbReference type="SUPFAM" id="SSF56529">
    <property type="entry name" value="FAH"/>
    <property type="match status" value="1"/>
</dbReference>
<evidence type="ECO:0000256" key="2">
    <source>
        <dbReference type="ARBA" id="ARBA00022723"/>
    </source>
</evidence>
<keyword evidence="2" id="KW-0479">Metal-binding</keyword>
<comment type="caution">
    <text evidence="4">The sequence shown here is derived from an EMBL/GenBank/DDBJ whole genome shotgun (WGS) entry which is preliminary data.</text>
</comment>
<dbReference type="InterPro" id="IPR011234">
    <property type="entry name" value="Fumarylacetoacetase-like_C"/>
</dbReference>
<protein>
    <submittedName>
        <fullName evidence="4">Fumarylacetoacetate hydrolase family protein</fullName>
    </submittedName>
</protein>
<dbReference type="GO" id="GO:0016787">
    <property type="term" value="F:hydrolase activity"/>
    <property type="evidence" value="ECO:0007669"/>
    <property type="project" value="UniProtKB-KW"/>
</dbReference>
<dbReference type="Gene3D" id="3.90.850.10">
    <property type="entry name" value="Fumarylacetoacetase-like, C-terminal domain"/>
    <property type="match status" value="1"/>
</dbReference>
<keyword evidence="5" id="KW-1185">Reference proteome</keyword>
<evidence type="ECO:0000313" key="4">
    <source>
        <dbReference type="EMBL" id="MFC7371735.1"/>
    </source>
</evidence>
<feature type="domain" description="Fumarylacetoacetase-like C-terminal" evidence="3">
    <location>
        <begin position="92"/>
        <end position="298"/>
    </location>
</feature>
<evidence type="ECO:0000256" key="1">
    <source>
        <dbReference type="ARBA" id="ARBA00010211"/>
    </source>
</evidence>
<dbReference type="RefSeq" id="WP_379748607.1">
    <property type="nucleotide sequence ID" value="NZ_JBHTCP010000014.1"/>
</dbReference>
<dbReference type="Proteomes" id="UP001596549">
    <property type="component" value="Unassembled WGS sequence"/>
</dbReference>
<proteinExistence type="inferred from homology"/>
<gene>
    <name evidence="4" type="ORF">ACFQPF_08605</name>
</gene>
<dbReference type="Pfam" id="PF01557">
    <property type="entry name" value="FAA_hydrolase"/>
    <property type="match status" value="1"/>
</dbReference>
<dbReference type="InterPro" id="IPR036663">
    <property type="entry name" value="Fumarylacetoacetase_C_sf"/>
</dbReference>
<sequence length="299" mass="32699">MKLISGVYDGRSFIGEWNDNGSIFNLTKAAERSGKTFARSLLEGIQQGSRFMADIYELKDEVEDEEGLSLNIKPEDPLFAWNAPIERPLKNIFCVGKNYRDHAIEMGGAADIPEDIIVFSKAPTAVIAHEALIPLHESITSELDYEGELAVIIGKTGTSIQECQAHDYIFGYTILNDVTARDLQQKHKQFLIGKSLDGTCPMGPFITLKEAVQDHSRLSIETKVNGEVRQSGTTGDFIFPIERIIAELSKGMTLEAGDIIATGTPAGVGKGMKPPVFLKTGDVVEITIEGIGTLRNEVK</sequence>
<organism evidence="4 5">
    <name type="scientific">Fictibacillus iocasae</name>
    <dbReference type="NCBI Taxonomy" id="2715437"/>
    <lineage>
        <taxon>Bacteria</taxon>
        <taxon>Bacillati</taxon>
        <taxon>Bacillota</taxon>
        <taxon>Bacilli</taxon>
        <taxon>Bacillales</taxon>
        <taxon>Fictibacillaceae</taxon>
        <taxon>Fictibacillus</taxon>
    </lineage>
</organism>
<name>A0ABW2NPU5_9BACL</name>
<comment type="similarity">
    <text evidence="1">Belongs to the FAH family.</text>
</comment>
<evidence type="ECO:0000259" key="3">
    <source>
        <dbReference type="Pfam" id="PF01557"/>
    </source>
</evidence>
<keyword evidence="4" id="KW-0378">Hydrolase</keyword>